<dbReference type="STRING" id="1123269.NX02_29050"/>
<gene>
    <name evidence="2" type="ORF">NX02_29050</name>
</gene>
<dbReference type="InterPro" id="IPR007076">
    <property type="entry name" value="TfoX_N"/>
</dbReference>
<dbReference type="AlphaFoldDB" id="W0AHJ0"/>
<dbReference type="SUPFAM" id="SSF159894">
    <property type="entry name" value="YgaC/TfoX-N like"/>
    <property type="match status" value="1"/>
</dbReference>
<name>W0AHJ0_9SPHN</name>
<protein>
    <recommendedName>
        <fullName evidence="1">TfoX N-terminal domain-containing protein</fullName>
    </recommendedName>
</protein>
<dbReference type="InterPro" id="IPR047525">
    <property type="entry name" value="TfoX-like"/>
</dbReference>
<evidence type="ECO:0000313" key="2">
    <source>
        <dbReference type="EMBL" id="AHE57379.1"/>
    </source>
</evidence>
<dbReference type="Proteomes" id="UP000018851">
    <property type="component" value="Chromosome"/>
</dbReference>
<dbReference type="PANTHER" id="PTHR36121">
    <property type="entry name" value="PROTEIN SXY"/>
    <property type="match status" value="1"/>
</dbReference>
<organism evidence="2 3">
    <name type="scientific">Sphingomonas sanxanigenens DSM 19645 = NX02</name>
    <dbReference type="NCBI Taxonomy" id="1123269"/>
    <lineage>
        <taxon>Bacteria</taxon>
        <taxon>Pseudomonadati</taxon>
        <taxon>Pseudomonadota</taxon>
        <taxon>Alphaproteobacteria</taxon>
        <taxon>Sphingomonadales</taxon>
        <taxon>Sphingomonadaceae</taxon>
        <taxon>Sphingomonas</taxon>
    </lineage>
</organism>
<dbReference type="RefSeq" id="WP_025295469.1">
    <property type="nucleotide sequence ID" value="NZ_CP006644.1"/>
</dbReference>
<dbReference type="eggNOG" id="COG3070">
    <property type="taxonomic scope" value="Bacteria"/>
</dbReference>
<feature type="domain" description="TfoX N-terminal" evidence="1">
    <location>
        <begin position="13"/>
        <end position="104"/>
    </location>
</feature>
<dbReference type="EMBL" id="CP006644">
    <property type="protein sequence ID" value="AHE57379.1"/>
    <property type="molecule type" value="Genomic_DNA"/>
</dbReference>
<evidence type="ECO:0000313" key="3">
    <source>
        <dbReference type="Proteomes" id="UP000018851"/>
    </source>
</evidence>
<dbReference type="Gene3D" id="3.30.1460.30">
    <property type="entry name" value="YgaC/TfoX-N like chaperone"/>
    <property type="match status" value="1"/>
</dbReference>
<sequence length="121" mass="13238">MAYDSGLVDWVVEALEPLGTVSQRRMMGGATLYLDDTIFALVVGDGLYFKADAESDARWDAAGCARFTYEAKGKVNTFNYRAAPDAVHDDADTMREWALLAVEAGRRAPPPRRKRGPAPKG</sequence>
<dbReference type="OrthoDB" id="1524907at2"/>
<keyword evidence="3" id="KW-1185">Reference proteome</keyword>
<dbReference type="PATRIC" id="fig|1123269.5.peg.5699"/>
<accession>W0AHJ0</accession>
<dbReference type="KEGG" id="ssan:NX02_29050"/>
<dbReference type="PANTHER" id="PTHR36121:SF1">
    <property type="entry name" value="PROTEIN SXY"/>
    <property type="match status" value="1"/>
</dbReference>
<dbReference type="Pfam" id="PF04993">
    <property type="entry name" value="TfoX_N"/>
    <property type="match status" value="1"/>
</dbReference>
<reference evidence="2 3" key="1">
    <citation type="submission" date="2013-07" db="EMBL/GenBank/DDBJ databases">
        <title>Completed genome of Sphingomonas sanxanigenens NX02.</title>
        <authorList>
            <person name="Ma T."/>
            <person name="Huang H."/>
            <person name="Wu M."/>
            <person name="Li X."/>
            <person name="Li G."/>
        </authorList>
    </citation>
    <scope>NUCLEOTIDE SEQUENCE [LARGE SCALE GENOMIC DNA]</scope>
    <source>
        <strain evidence="2 3">NX02</strain>
    </source>
</reference>
<dbReference type="HOGENOM" id="CLU_125849_3_0_5"/>
<evidence type="ECO:0000259" key="1">
    <source>
        <dbReference type="Pfam" id="PF04993"/>
    </source>
</evidence>
<proteinExistence type="predicted"/>